<protein>
    <submittedName>
        <fullName evidence="7">Cytochrome b-c1 complex subunit 2, mitochondrial</fullName>
    </submittedName>
</protein>
<dbReference type="FunFam" id="3.30.830.10:FF:000039">
    <property type="entry name" value="Ubiquinol-cytochrome c reductase core subunit 2"/>
    <property type="match status" value="1"/>
</dbReference>
<dbReference type="InterPro" id="IPR011765">
    <property type="entry name" value="Pept_M16_N"/>
</dbReference>
<dbReference type="Gene3D" id="3.30.830.10">
    <property type="entry name" value="Metalloenzyme, LuxS/M16 peptidase-like"/>
    <property type="match status" value="2"/>
</dbReference>
<dbReference type="Proteomes" id="UP000504631">
    <property type="component" value="Unplaced"/>
</dbReference>
<dbReference type="Pfam" id="PF05193">
    <property type="entry name" value="Peptidase_M16_C"/>
    <property type="match status" value="1"/>
</dbReference>
<dbReference type="AlphaFoldDB" id="A0A6J3K1E4"/>
<dbReference type="CTD" id="39846"/>
<dbReference type="Pfam" id="PF00675">
    <property type="entry name" value="Peptidase_M16"/>
    <property type="match status" value="1"/>
</dbReference>
<dbReference type="RefSeq" id="XP_033346892.1">
    <property type="nucleotide sequence ID" value="XM_033491001.1"/>
</dbReference>
<dbReference type="GeneID" id="117231957"/>
<sequence>MVSSVMRSSLLRSPAVRHYAVAATAPSSSTATPEIKVLNNKVTIAAYDNNSPIAQVSIVFRAGSRNETYDTQGTAHHLRIAAGLGTSVSSAFAITRNIQQHGGNLITTLDRESIAYTLQITRDNLADTLQYLECAATKQIFKPWEVQDQLPRLKYELGSLSDAALVIELLHKAAYRSGLGYSLFSPEHQVGKINSEGLLHFVNTWCTAPRCAVVGTGVSLAELSALGSNLSVESADNANEPTKYYAGEVRKETTSSLTSVAIAVEGVSLKNEKEALACAILQRASGNGPRVKWGCSPSSLQKQLSGIAGSEPFGLSTFNASYTDSGLFGVVLCSTSNVVGSLTKEAVEWLKSLKISESEVARGKNILKTEVLDAADNALCLLESMQQQALLKGQVSSPVSIANAIDKVSTSDVKTVADKLVKGKLSIASLGNLKTVPYLDELK</sequence>
<evidence type="ECO:0000313" key="7">
    <source>
        <dbReference type="RefSeq" id="XP_033346892.1"/>
    </source>
</evidence>
<keyword evidence="6" id="KW-1185">Reference proteome</keyword>
<organism evidence="6 7">
    <name type="scientific">Bombus vosnesenskii</name>
    <dbReference type="NCBI Taxonomy" id="207650"/>
    <lineage>
        <taxon>Eukaryota</taxon>
        <taxon>Metazoa</taxon>
        <taxon>Ecdysozoa</taxon>
        <taxon>Arthropoda</taxon>
        <taxon>Hexapoda</taxon>
        <taxon>Insecta</taxon>
        <taxon>Pterygota</taxon>
        <taxon>Neoptera</taxon>
        <taxon>Endopterygota</taxon>
        <taxon>Hymenoptera</taxon>
        <taxon>Apocrita</taxon>
        <taxon>Aculeata</taxon>
        <taxon>Apoidea</taxon>
        <taxon>Anthophila</taxon>
        <taxon>Apidae</taxon>
        <taxon>Bombus</taxon>
        <taxon>Pyrobombus</taxon>
    </lineage>
</organism>
<keyword evidence="2" id="KW-0809">Transit peptide</keyword>
<dbReference type="GO" id="GO:0016020">
    <property type="term" value="C:membrane"/>
    <property type="evidence" value="ECO:0007669"/>
    <property type="project" value="UniProtKB-ARBA"/>
</dbReference>
<dbReference type="InterPro" id="IPR050361">
    <property type="entry name" value="MPP/UQCRC_Complex"/>
</dbReference>
<feature type="domain" description="Peptidase M16 N-terminal" evidence="4">
    <location>
        <begin position="45"/>
        <end position="186"/>
    </location>
</feature>
<gene>
    <name evidence="7" type="primary">LOC117231957</name>
</gene>
<name>A0A6J3K1E4_9HYME</name>
<evidence type="ECO:0000259" key="5">
    <source>
        <dbReference type="Pfam" id="PF05193"/>
    </source>
</evidence>
<reference evidence="7" key="1">
    <citation type="submission" date="2025-08" db="UniProtKB">
        <authorList>
            <consortium name="RefSeq"/>
        </authorList>
    </citation>
    <scope>IDENTIFICATION</scope>
    <source>
        <tissue evidence="7">Muscle</tissue>
    </source>
</reference>
<accession>A0A6J3K1E4</accession>
<evidence type="ECO:0000313" key="6">
    <source>
        <dbReference type="Proteomes" id="UP000504631"/>
    </source>
</evidence>
<dbReference type="SUPFAM" id="SSF63411">
    <property type="entry name" value="LuxS/MPP-like metallohydrolase"/>
    <property type="match status" value="2"/>
</dbReference>
<evidence type="ECO:0000256" key="1">
    <source>
        <dbReference type="ARBA" id="ARBA00004173"/>
    </source>
</evidence>
<dbReference type="InterPro" id="IPR007863">
    <property type="entry name" value="Peptidase_M16_C"/>
</dbReference>
<dbReference type="KEGG" id="bvk:117231957"/>
<dbReference type="PANTHER" id="PTHR11851:SF226">
    <property type="entry name" value="CYTOCHROME B-C1 COMPLEX SUBUNIT 2, MITOCHONDRIAL"/>
    <property type="match status" value="1"/>
</dbReference>
<feature type="domain" description="Peptidase M16 C-terminal" evidence="5">
    <location>
        <begin position="192"/>
        <end position="367"/>
    </location>
</feature>
<dbReference type="FunFam" id="3.30.830.10:FF:000021">
    <property type="entry name" value="Cytochrome b-c1 complex subunit 2"/>
    <property type="match status" value="1"/>
</dbReference>
<dbReference type="PANTHER" id="PTHR11851">
    <property type="entry name" value="METALLOPROTEASE"/>
    <property type="match status" value="1"/>
</dbReference>
<evidence type="ECO:0000256" key="3">
    <source>
        <dbReference type="ARBA" id="ARBA00023128"/>
    </source>
</evidence>
<dbReference type="GO" id="GO:0005739">
    <property type="term" value="C:mitochondrion"/>
    <property type="evidence" value="ECO:0007669"/>
    <property type="project" value="UniProtKB-SubCell"/>
</dbReference>
<keyword evidence="3" id="KW-0496">Mitochondrion</keyword>
<dbReference type="GO" id="GO:0046872">
    <property type="term" value="F:metal ion binding"/>
    <property type="evidence" value="ECO:0007669"/>
    <property type="project" value="InterPro"/>
</dbReference>
<dbReference type="InterPro" id="IPR011249">
    <property type="entry name" value="Metalloenz_LuxS/M16"/>
</dbReference>
<comment type="subcellular location">
    <subcellularLocation>
        <location evidence="1">Mitochondrion</location>
    </subcellularLocation>
</comment>
<proteinExistence type="predicted"/>
<evidence type="ECO:0000259" key="4">
    <source>
        <dbReference type="Pfam" id="PF00675"/>
    </source>
</evidence>
<evidence type="ECO:0000256" key="2">
    <source>
        <dbReference type="ARBA" id="ARBA00022946"/>
    </source>
</evidence>